<evidence type="ECO:0000313" key="3">
    <source>
        <dbReference type="Proteomes" id="UP000189940"/>
    </source>
</evidence>
<dbReference type="SUPFAM" id="SSF56672">
    <property type="entry name" value="DNA/RNA polymerases"/>
    <property type="match status" value="1"/>
</dbReference>
<dbReference type="STRING" id="29421.B2M20_10825"/>
<dbReference type="EMBL" id="MWPQ01000041">
    <property type="protein sequence ID" value="OPH82715.1"/>
    <property type="molecule type" value="Genomic_DNA"/>
</dbReference>
<name>A0A1V4HXW4_NITVU</name>
<dbReference type="Proteomes" id="UP000189940">
    <property type="component" value="Unassembled WGS sequence"/>
</dbReference>
<dbReference type="PANTHER" id="PTHR35369">
    <property type="entry name" value="BLR3025 PROTEIN-RELATED"/>
    <property type="match status" value="1"/>
</dbReference>
<organism evidence="2 3">
    <name type="scientific">Nitrobacter vulgaris</name>
    <dbReference type="NCBI Taxonomy" id="29421"/>
    <lineage>
        <taxon>Bacteria</taxon>
        <taxon>Pseudomonadati</taxon>
        <taxon>Pseudomonadota</taxon>
        <taxon>Alphaproteobacteria</taxon>
        <taxon>Hyphomicrobiales</taxon>
        <taxon>Nitrobacteraceae</taxon>
        <taxon>Nitrobacter</taxon>
    </lineage>
</organism>
<reference evidence="2 3" key="1">
    <citation type="submission" date="2017-02" db="EMBL/GenBank/DDBJ databases">
        <title>Genome sequence of the nitrite-oxidizing bacterium Nitrobacter vulgaris strain Ab1.</title>
        <authorList>
            <person name="Mellbye B.L."/>
            <person name="Davis E.W."/>
            <person name="Spieck E."/>
            <person name="Chang J.H."/>
            <person name="Bottomley P.J."/>
            <person name="Sayavedra-Soto L.A."/>
        </authorList>
    </citation>
    <scope>NUCLEOTIDE SEQUENCE [LARGE SCALE GENOMIC DNA]</scope>
    <source>
        <strain evidence="2 3">Ab1</strain>
    </source>
</reference>
<protein>
    <submittedName>
        <fullName evidence="2">Uncharacterized protein</fullName>
    </submittedName>
</protein>
<dbReference type="OrthoDB" id="9788640at2"/>
<proteinExistence type="predicted"/>
<dbReference type="RefSeq" id="WP_079447062.1">
    <property type="nucleotide sequence ID" value="NZ_MWPQ01000041.1"/>
</dbReference>
<keyword evidence="1" id="KW-0227">DNA damage</keyword>
<dbReference type="GO" id="GO:0006281">
    <property type="term" value="P:DNA repair"/>
    <property type="evidence" value="ECO:0007669"/>
    <property type="project" value="TreeGrafter"/>
</dbReference>
<evidence type="ECO:0000313" key="2">
    <source>
        <dbReference type="EMBL" id="OPH82715.1"/>
    </source>
</evidence>
<sequence length="131" mass="13815">MAPDTIFIDVAGSAHLFKGEAALLKDLHSRLASAQLSARAAIADTPGAAWAISHYAGIDIVPPGRAADVLGSLPVAALRLPQQASAFAKSASNELRSSLLCRALHFASVFRAMSSFASIRHWARQSKCSFL</sequence>
<keyword evidence="3" id="KW-1185">Reference proteome</keyword>
<dbReference type="InterPro" id="IPR050356">
    <property type="entry name" value="SulA_CellDiv_inhibitor"/>
</dbReference>
<comment type="caution">
    <text evidence="2">The sequence shown here is derived from an EMBL/GenBank/DDBJ whole genome shotgun (WGS) entry which is preliminary data.</text>
</comment>
<evidence type="ECO:0000256" key="1">
    <source>
        <dbReference type="ARBA" id="ARBA00022763"/>
    </source>
</evidence>
<dbReference type="PANTHER" id="PTHR35369:SF2">
    <property type="entry name" value="BLR3025 PROTEIN"/>
    <property type="match status" value="1"/>
</dbReference>
<dbReference type="AlphaFoldDB" id="A0A1V4HXW4"/>
<gene>
    <name evidence="2" type="ORF">B2M20_10825</name>
</gene>
<dbReference type="InterPro" id="IPR043502">
    <property type="entry name" value="DNA/RNA_pol_sf"/>
</dbReference>
<accession>A0A1V4HXW4</accession>